<dbReference type="Proteomes" id="UP000190389">
    <property type="component" value="Unassembled WGS sequence"/>
</dbReference>
<dbReference type="Gene3D" id="3.60.40.10">
    <property type="entry name" value="PPM-type phosphatase domain"/>
    <property type="match status" value="1"/>
</dbReference>
<evidence type="ECO:0000259" key="1">
    <source>
        <dbReference type="PROSITE" id="PS51746"/>
    </source>
</evidence>
<dbReference type="OrthoDB" id="9801841at2"/>
<evidence type="ECO:0000313" key="3">
    <source>
        <dbReference type="Proteomes" id="UP000190389"/>
    </source>
</evidence>
<organism evidence="2 3">
    <name type="scientific">Mycoplasmopsis verecunda</name>
    <dbReference type="NCBI Taxonomy" id="171291"/>
    <lineage>
        <taxon>Bacteria</taxon>
        <taxon>Bacillati</taxon>
        <taxon>Mycoplasmatota</taxon>
        <taxon>Mycoplasmoidales</taxon>
        <taxon>Metamycoplasmataceae</taxon>
        <taxon>Mycoplasmopsis</taxon>
    </lineage>
</organism>
<dbReference type="GO" id="GO:0004722">
    <property type="term" value="F:protein serine/threonine phosphatase activity"/>
    <property type="evidence" value="ECO:0007669"/>
    <property type="project" value="InterPro"/>
</dbReference>
<dbReference type="AlphaFoldDB" id="A0A1T4KTE5"/>
<dbReference type="EMBL" id="FUXF01000004">
    <property type="protein sequence ID" value="SJZ45587.1"/>
    <property type="molecule type" value="Genomic_DNA"/>
</dbReference>
<dbReference type="InterPro" id="IPR001932">
    <property type="entry name" value="PPM-type_phosphatase-like_dom"/>
</dbReference>
<dbReference type="InterPro" id="IPR015655">
    <property type="entry name" value="PP2C"/>
</dbReference>
<dbReference type="STRING" id="171291.SAMN02745154_00169"/>
<gene>
    <name evidence="2" type="ORF">SAMN02745154_00169</name>
</gene>
<dbReference type="Pfam" id="PF00481">
    <property type="entry name" value="PP2C"/>
    <property type="match status" value="1"/>
</dbReference>
<accession>A0A1T4KTE5</accession>
<dbReference type="SMART" id="SM00332">
    <property type="entry name" value="PP2Cc"/>
    <property type="match status" value="1"/>
</dbReference>
<dbReference type="SMART" id="SM00331">
    <property type="entry name" value="PP2C_SIG"/>
    <property type="match status" value="1"/>
</dbReference>
<dbReference type="InterPro" id="IPR036457">
    <property type="entry name" value="PPM-type-like_dom_sf"/>
</dbReference>
<reference evidence="3" key="1">
    <citation type="submission" date="2017-02" db="EMBL/GenBank/DDBJ databases">
        <authorList>
            <person name="Varghese N."/>
            <person name="Submissions S."/>
        </authorList>
    </citation>
    <scope>NUCLEOTIDE SEQUENCE [LARGE SCALE GENOMIC DNA]</scope>
    <source>
        <strain evidence="3">ATCC 27862</strain>
    </source>
</reference>
<dbReference type="SUPFAM" id="SSF81606">
    <property type="entry name" value="PP2C-like"/>
    <property type="match status" value="1"/>
</dbReference>
<name>A0A1T4KTE5_9BACT</name>
<dbReference type="PROSITE" id="PS51746">
    <property type="entry name" value="PPM_2"/>
    <property type="match status" value="1"/>
</dbReference>
<evidence type="ECO:0000313" key="2">
    <source>
        <dbReference type="EMBL" id="SJZ45587.1"/>
    </source>
</evidence>
<dbReference type="PANTHER" id="PTHR47992">
    <property type="entry name" value="PROTEIN PHOSPHATASE"/>
    <property type="match status" value="1"/>
</dbReference>
<sequence>MKINYYLESLQGIRPKNDDRASVFQNEKATLAILCDGIGGHSYGDVAAQTVIDIFNTEFYNNFHVSNNITAKQWIFLTFDKAKSALKSISSAHSEKSSMGTTAVGCLILHNTKNILVFNSGDSRCYVAKSDKLVQVTIDHNVENQLILEGEDVEKYNPEMRKYLTSAVLPNYNTLIELFEISPKGFDNINKILLTSDGVHGFMSKDELEYYVLQDKALSLIGKQILDEAIVSESTDNMTLVLLQITNGGNDVK</sequence>
<keyword evidence="3" id="KW-1185">Reference proteome</keyword>
<feature type="domain" description="PPM-type phosphatase" evidence="1">
    <location>
        <begin position="4"/>
        <end position="245"/>
    </location>
</feature>
<dbReference type="CDD" id="cd00143">
    <property type="entry name" value="PP2Cc"/>
    <property type="match status" value="1"/>
</dbReference>
<proteinExistence type="predicted"/>
<dbReference type="RefSeq" id="WP_078746921.1">
    <property type="nucleotide sequence ID" value="NZ_CP137850.1"/>
</dbReference>
<protein>
    <submittedName>
        <fullName evidence="2">Protein phosphatase</fullName>
    </submittedName>
</protein>